<dbReference type="EMBL" id="CAJVPU010037690">
    <property type="protein sequence ID" value="CAG8733060.1"/>
    <property type="molecule type" value="Genomic_DNA"/>
</dbReference>
<organism evidence="1 2">
    <name type="scientific">Dentiscutata heterogama</name>
    <dbReference type="NCBI Taxonomy" id="1316150"/>
    <lineage>
        <taxon>Eukaryota</taxon>
        <taxon>Fungi</taxon>
        <taxon>Fungi incertae sedis</taxon>
        <taxon>Mucoromycota</taxon>
        <taxon>Glomeromycotina</taxon>
        <taxon>Glomeromycetes</taxon>
        <taxon>Diversisporales</taxon>
        <taxon>Gigasporaceae</taxon>
        <taxon>Dentiscutata</taxon>
    </lineage>
</organism>
<reference evidence="1" key="1">
    <citation type="submission" date="2021-06" db="EMBL/GenBank/DDBJ databases">
        <authorList>
            <person name="Kallberg Y."/>
            <person name="Tangrot J."/>
            <person name="Rosling A."/>
        </authorList>
    </citation>
    <scope>NUCLEOTIDE SEQUENCE</scope>
    <source>
        <strain evidence="1">IL203A</strain>
    </source>
</reference>
<sequence length="223" mass="25748">YKNDHNLLDDIRMDQISPLYKILDDELQRQIEIILENRLNVRILLTGLTTVDMIKEDLTETHIRVNFKIHLNDDCFQVFGHVIDDDNKKLEGGIVRFDLFNYDGFSAFIILNQETAMRVKKLHVAWLIVGKPEILGAFSSQHLKTNIVLHKVPIYSKTDSVYISLPYIMTENDIVLLVSSYDPPLNNPPVPSIKILKWAECVLYLKMTGINLNEEILKLTQLS</sequence>
<comment type="caution">
    <text evidence="1">The sequence shown here is derived from an EMBL/GenBank/DDBJ whole genome shotgun (WGS) entry which is preliminary data.</text>
</comment>
<protein>
    <submittedName>
        <fullName evidence="1">2027_t:CDS:1</fullName>
    </submittedName>
</protein>
<proteinExistence type="predicted"/>
<name>A0ACA9Q3Y9_9GLOM</name>
<evidence type="ECO:0000313" key="2">
    <source>
        <dbReference type="Proteomes" id="UP000789702"/>
    </source>
</evidence>
<keyword evidence="2" id="KW-1185">Reference proteome</keyword>
<feature type="non-terminal residue" evidence="1">
    <location>
        <position position="1"/>
    </location>
</feature>
<feature type="non-terminal residue" evidence="1">
    <location>
        <position position="223"/>
    </location>
</feature>
<gene>
    <name evidence="1" type="ORF">DHETER_LOCUS13557</name>
</gene>
<accession>A0ACA9Q3Y9</accession>
<dbReference type="Proteomes" id="UP000789702">
    <property type="component" value="Unassembled WGS sequence"/>
</dbReference>
<evidence type="ECO:0000313" key="1">
    <source>
        <dbReference type="EMBL" id="CAG8733060.1"/>
    </source>
</evidence>